<evidence type="ECO:0000256" key="2">
    <source>
        <dbReference type="ARBA" id="ARBA00022723"/>
    </source>
</evidence>
<evidence type="ECO:0000256" key="11">
    <source>
        <dbReference type="SAM" id="MobiDB-lite"/>
    </source>
</evidence>
<gene>
    <name evidence="13" type="ORF">CHILSU_LOCUS7551</name>
</gene>
<accession>A0ABN8BCQ3</accession>
<feature type="domain" description="C2H2-type" evidence="12">
    <location>
        <begin position="891"/>
        <end position="918"/>
    </location>
</feature>
<evidence type="ECO:0000256" key="9">
    <source>
        <dbReference type="ARBA" id="ARBA00023242"/>
    </source>
</evidence>
<name>A0ABN8BCQ3_CHISP</name>
<dbReference type="InterPro" id="IPR013087">
    <property type="entry name" value="Znf_C2H2_type"/>
</dbReference>
<dbReference type="InterPro" id="IPR036236">
    <property type="entry name" value="Znf_C2H2_sf"/>
</dbReference>
<dbReference type="Pfam" id="PF00096">
    <property type="entry name" value="zf-C2H2"/>
    <property type="match status" value="1"/>
</dbReference>
<feature type="region of interest" description="Disordered" evidence="11">
    <location>
        <begin position="705"/>
        <end position="766"/>
    </location>
</feature>
<proteinExistence type="predicted"/>
<sequence length="1425" mass="163349">MVEQQAPLAVCMENVNGEEVTFRVEPEDDFQSFLMKAKSILGFDVDLNSITRNQPVSLTDNIYQFLLTSEQYTQNMTMQNFSDMLEPSNDANDLVYILDDGTQIRASQIHFDNEDPQVDLTAEKIPFVKCIDGEIEESDEENVAERDTKKYNIVDSPVSRWSSNNSSPKCSFVNSLPFKLVCNNTSVFEAQFTKYLESSTPKTYTTLNPVVNRNKSPRSLIRENYKSYDDKFNRGDDFSGYTREEILNMFKDSPVASAPYENFTDKRKHARKSDPTRSTNKNWNCKPTNYEEGILIGDNENRNCFICGKFVENNIEKLYLFDTEDQKLHRSSPQKKSSRQLKIICESCLGKNFKPCRMKGPNQCLNPDEYLVIRNNQQYIFQKTNMIDFRGRMKNQDGPAKNESKTKKRKEEKVEFVKLEIGSDGEIVTKPVDNDPRSSEDVVIVNDEGKDDSSDVEIVLTPEMDENIVDNLDDADEDVKEFLGKYQCENLAIKELKCRFCERLFDNVSEVMRHVNDHKHDSDEGVVYPCPICEYGYANSIWLKGHLKAAHDRIKKEDIKTVKTEIVEENNNDKKLEPKNASPVAKRTRSSLKKNEDSTNDTKDNELKTEEEEEEKKPKSTEESDPPHIVIKTEVKQEALESSEDEIWIVQTGDEPTDQLENLINAAAKNCKKEPSIIAKKLMHKCFVCSRIFANEETLRTHNCRRRGRKRKSPSKEDSAIHVSTPQDLVKRAEVRSNSEKQPENENLLVVRSRRKKSQEPTSSDPQIVTCDDCNESFTSKVRLKFHVQFHYPTNMLTSEGKYKCPQCGDCTFSDEGALFDHVHFRHHKRRRWHCPVRSCGKTFHLRATLTKHSRTHTDTRRYVCVTCGKRFLDKQTLDEHGVTHLQIKPFQCHICSKQLTRRSRLRMHLRAHEEELTPKLVLVCAVCSRAFRDKDDAQNHTTKSTECIEEFTKELKEEMEEGIPQLSPTSGLVREPTQVTKSPQLSKPIHRQVMSPLARPLLASLSDEAISLIRVVEIEKAFRCEYCEDVFYLEDGLNAHRAIHKNVKNPFTCHICKVSFATYSRCTTHKTTHGFYKRPLSDAKEKALAPSSGPSATGILGYGGFPVVKHFLCEDCGRSYLHWTYLQVHRRMKHANDNFLYKCNPCNVTFPNSWSLAYHRKKLHGQSGLGDTGTTSKIPREDYRIPCRDCEEVLPNKTALYKHRKKEHSDMSLQMNVGPGTSWCDSCNRQRTSKCGDHHQKNLGSSAIRNRLVQGVRAWACSRCPKRFRTRSELRAHARLKHPAHLAIIEIRGLNPTPDEVLEHLRLNNIAHDKVIDITKISFLKGASSIIPNSARALAMLGHVQRTPVAYSKPIGNDNDYLGRGIAKTIRRTNVQSQVEQTSDQNQFPISIDVTEELPHANVQKLIQDGVLSTSFHMLNKSPQ</sequence>
<dbReference type="PROSITE" id="PS00028">
    <property type="entry name" value="ZINC_FINGER_C2H2_1"/>
    <property type="match status" value="12"/>
</dbReference>
<keyword evidence="2" id="KW-0479">Metal-binding</keyword>
<evidence type="ECO:0000256" key="6">
    <source>
        <dbReference type="ARBA" id="ARBA00023015"/>
    </source>
</evidence>
<evidence type="ECO:0000256" key="4">
    <source>
        <dbReference type="ARBA" id="ARBA00022771"/>
    </source>
</evidence>
<evidence type="ECO:0000256" key="8">
    <source>
        <dbReference type="ARBA" id="ARBA00023163"/>
    </source>
</evidence>
<keyword evidence="5" id="KW-0862">Zinc</keyword>
<feature type="compositionally biased region" description="Basic and acidic residues" evidence="11">
    <location>
        <begin position="729"/>
        <end position="744"/>
    </location>
</feature>
<feature type="domain" description="C2H2-type" evidence="12">
    <location>
        <begin position="1023"/>
        <end position="1050"/>
    </location>
</feature>
<feature type="region of interest" description="Disordered" evidence="11">
    <location>
        <begin position="570"/>
        <end position="630"/>
    </location>
</feature>
<keyword evidence="3" id="KW-0677">Repeat</keyword>
<feature type="domain" description="C2H2-type" evidence="12">
    <location>
        <begin position="863"/>
        <end position="890"/>
    </location>
</feature>
<keyword evidence="7" id="KW-0238">DNA-binding</keyword>
<feature type="domain" description="C2H2-type" evidence="12">
    <location>
        <begin position="496"/>
        <end position="523"/>
    </location>
</feature>
<feature type="domain" description="C2H2-type" evidence="12">
    <location>
        <begin position="1112"/>
        <end position="1140"/>
    </location>
</feature>
<feature type="compositionally biased region" description="Basic and acidic residues" evidence="11">
    <location>
        <begin position="615"/>
        <end position="630"/>
    </location>
</feature>
<feature type="compositionally biased region" description="Basic and acidic residues" evidence="11">
    <location>
        <begin position="593"/>
        <end position="608"/>
    </location>
</feature>
<evidence type="ECO:0000313" key="14">
    <source>
        <dbReference type="Proteomes" id="UP001153292"/>
    </source>
</evidence>
<dbReference type="SMART" id="SM00355">
    <property type="entry name" value="ZnF_C2H2"/>
    <property type="match status" value="15"/>
</dbReference>
<evidence type="ECO:0000256" key="7">
    <source>
        <dbReference type="ARBA" id="ARBA00023125"/>
    </source>
</evidence>
<evidence type="ECO:0000256" key="1">
    <source>
        <dbReference type="ARBA" id="ARBA00004123"/>
    </source>
</evidence>
<dbReference type="SUPFAM" id="SSF57667">
    <property type="entry name" value="beta-beta-alpha zinc fingers"/>
    <property type="match status" value="5"/>
</dbReference>
<dbReference type="PROSITE" id="PS50157">
    <property type="entry name" value="ZINC_FINGER_C2H2_2"/>
    <property type="match status" value="9"/>
</dbReference>
<evidence type="ECO:0000259" key="12">
    <source>
        <dbReference type="PROSITE" id="PS50157"/>
    </source>
</evidence>
<feature type="region of interest" description="Disordered" evidence="11">
    <location>
        <begin position="964"/>
        <end position="986"/>
    </location>
</feature>
<comment type="subcellular location">
    <subcellularLocation>
        <location evidence="1">Nucleus</location>
    </subcellularLocation>
</comment>
<keyword evidence="6" id="KW-0805">Transcription regulation</keyword>
<evidence type="ECO:0000256" key="3">
    <source>
        <dbReference type="ARBA" id="ARBA00022737"/>
    </source>
</evidence>
<keyword evidence="8" id="KW-0804">Transcription</keyword>
<dbReference type="PANTHER" id="PTHR24384">
    <property type="entry name" value="FINGER PUTATIVE TRANSCRIPTION FACTOR FAMILY-RELATED"/>
    <property type="match status" value="1"/>
</dbReference>
<dbReference type="PANTHER" id="PTHR24384:SF189">
    <property type="entry name" value="C2H2-TYPE DOMAIN-CONTAINING PROTEIN-RELATED"/>
    <property type="match status" value="1"/>
</dbReference>
<feature type="domain" description="C2H2-type" evidence="12">
    <location>
        <begin position="1142"/>
        <end position="1165"/>
    </location>
</feature>
<dbReference type="Proteomes" id="UP001153292">
    <property type="component" value="Chromosome 28"/>
</dbReference>
<keyword evidence="9" id="KW-0539">Nucleus</keyword>
<evidence type="ECO:0000256" key="5">
    <source>
        <dbReference type="ARBA" id="ARBA00022833"/>
    </source>
</evidence>
<dbReference type="EMBL" id="OU963921">
    <property type="protein sequence ID" value="CAH0404233.1"/>
    <property type="molecule type" value="Genomic_DNA"/>
</dbReference>
<dbReference type="InterPro" id="IPR050752">
    <property type="entry name" value="C2H2-ZF_domain"/>
</dbReference>
<organism evidence="13 14">
    <name type="scientific">Chilo suppressalis</name>
    <name type="common">Asiatic rice borer moth</name>
    <dbReference type="NCBI Taxonomy" id="168631"/>
    <lineage>
        <taxon>Eukaryota</taxon>
        <taxon>Metazoa</taxon>
        <taxon>Ecdysozoa</taxon>
        <taxon>Arthropoda</taxon>
        <taxon>Hexapoda</taxon>
        <taxon>Insecta</taxon>
        <taxon>Pterygota</taxon>
        <taxon>Neoptera</taxon>
        <taxon>Endopterygota</taxon>
        <taxon>Lepidoptera</taxon>
        <taxon>Glossata</taxon>
        <taxon>Ditrysia</taxon>
        <taxon>Pyraloidea</taxon>
        <taxon>Crambidae</taxon>
        <taxon>Crambinae</taxon>
        <taxon>Chilo</taxon>
    </lineage>
</organism>
<keyword evidence="4 10" id="KW-0863">Zinc-finger</keyword>
<evidence type="ECO:0000313" key="13">
    <source>
        <dbReference type="EMBL" id="CAH0404233.1"/>
    </source>
</evidence>
<keyword evidence="14" id="KW-1185">Reference proteome</keyword>
<feature type="domain" description="C2H2-type" evidence="12">
    <location>
        <begin position="769"/>
        <end position="796"/>
    </location>
</feature>
<protein>
    <recommendedName>
        <fullName evidence="12">C2H2-type domain-containing protein</fullName>
    </recommendedName>
</protein>
<reference evidence="13" key="1">
    <citation type="submission" date="2021-12" db="EMBL/GenBank/DDBJ databases">
        <authorList>
            <person name="King R."/>
        </authorList>
    </citation>
    <scope>NUCLEOTIDE SEQUENCE</scope>
</reference>
<evidence type="ECO:0000256" key="10">
    <source>
        <dbReference type="PROSITE-ProRule" id="PRU00042"/>
    </source>
</evidence>
<feature type="domain" description="C2H2-type" evidence="12">
    <location>
        <begin position="833"/>
        <end position="862"/>
    </location>
</feature>
<dbReference type="Gene3D" id="3.30.160.60">
    <property type="entry name" value="Classic Zinc Finger"/>
    <property type="match status" value="6"/>
</dbReference>
<feature type="domain" description="C2H2-type" evidence="12">
    <location>
        <begin position="1260"/>
        <end position="1283"/>
    </location>
</feature>